<dbReference type="OrthoDB" id="9801656at2"/>
<gene>
    <name evidence="2" type="ORF">DWB85_04175</name>
</gene>
<keyword evidence="2" id="KW-0808">Transferase</keyword>
<dbReference type="AlphaFoldDB" id="A0A3L7E2Y8"/>
<dbReference type="InterPro" id="IPR051531">
    <property type="entry name" value="N-acetyltransferase"/>
</dbReference>
<name>A0A3L7E2Y8_9GAMM</name>
<proteinExistence type="predicted"/>
<evidence type="ECO:0000313" key="2">
    <source>
        <dbReference type="EMBL" id="RLQ23170.1"/>
    </source>
</evidence>
<dbReference type="GO" id="GO:0016747">
    <property type="term" value="F:acyltransferase activity, transferring groups other than amino-acyl groups"/>
    <property type="evidence" value="ECO:0007669"/>
    <property type="project" value="InterPro"/>
</dbReference>
<dbReference type="Pfam" id="PF13302">
    <property type="entry name" value="Acetyltransf_3"/>
    <property type="match status" value="1"/>
</dbReference>
<comment type="caution">
    <text evidence="2">The sequence shown here is derived from an EMBL/GenBank/DDBJ whole genome shotgun (WGS) entry which is preliminary data.</text>
</comment>
<protein>
    <submittedName>
        <fullName evidence="2">GNAT family N-acetyltransferase</fullName>
    </submittedName>
</protein>
<dbReference type="SUPFAM" id="SSF55729">
    <property type="entry name" value="Acyl-CoA N-acyltransferases (Nat)"/>
    <property type="match status" value="1"/>
</dbReference>
<feature type="domain" description="N-acetyltransferase" evidence="1">
    <location>
        <begin position="8"/>
        <end position="144"/>
    </location>
</feature>
<sequence>MYEVLSDPALYRFTGGAPPETVGEVERWFTALESRQSPDGSERWLTWIVQLNDSNEAIGYVQATVAGGEASVAWLIGSPWQGRGFAREAVRLLGAWLQENGIRHVSARIHPDHRYSQRVAARLGMEATGAVIDGEDIWSGLILDGDFTWGTSE</sequence>
<evidence type="ECO:0000313" key="3">
    <source>
        <dbReference type="Proteomes" id="UP000265509"/>
    </source>
</evidence>
<reference evidence="2 3" key="1">
    <citation type="submission" date="2018-07" db="EMBL/GenBank/DDBJ databases">
        <title>Halioglobus sp. genome submission.</title>
        <authorList>
            <person name="Ye M.-Q."/>
            <person name="Du Z.-J."/>
        </authorList>
    </citation>
    <scope>NUCLEOTIDE SEQUENCE [LARGE SCALE GENOMIC DNA]</scope>
    <source>
        <strain evidence="2 3">U0301</strain>
    </source>
</reference>
<dbReference type="PANTHER" id="PTHR43792">
    <property type="entry name" value="GNAT FAMILY, PUTATIVE (AFU_ORTHOLOGUE AFUA_3G00765)-RELATED-RELATED"/>
    <property type="match status" value="1"/>
</dbReference>
<dbReference type="EMBL" id="QRAN01000003">
    <property type="protein sequence ID" value="RLQ23170.1"/>
    <property type="molecule type" value="Genomic_DNA"/>
</dbReference>
<accession>A0A3L7E2Y8</accession>
<evidence type="ECO:0000259" key="1">
    <source>
        <dbReference type="PROSITE" id="PS51186"/>
    </source>
</evidence>
<keyword evidence="3" id="KW-1185">Reference proteome</keyword>
<organism evidence="2 3">
    <name type="scientific">Seongchinamella sediminis</name>
    <dbReference type="NCBI Taxonomy" id="2283635"/>
    <lineage>
        <taxon>Bacteria</taxon>
        <taxon>Pseudomonadati</taxon>
        <taxon>Pseudomonadota</taxon>
        <taxon>Gammaproteobacteria</taxon>
        <taxon>Cellvibrionales</taxon>
        <taxon>Halieaceae</taxon>
        <taxon>Seongchinamella</taxon>
    </lineage>
</organism>
<dbReference type="PROSITE" id="PS51186">
    <property type="entry name" value="GNAT"/>
    <property type="match status" value="1"/>
</dbReference>
<dbReference type="InterPro" id="IPR016181">
    <property type="entry name" value="Acyl_CoA_acyltransferase"/>
</dbReference>
<dbReference type="Gene3D" id="3.40.630.30">
    <property type="match status" value="1"/>
</dbReference>
<dbReference type="Proteomes" id="UP000265509">
    <property type="component" value="Unassembled WGS sequence"/>
</dbReference>
<dbReference type="InterPro" id="IPR000182">
    <property type="entry name" value="GNAT_dom"/>
</dbReference>